<evidence type="ECO:0000259" key="3">
    <source>
        <dbReference type="Pfam" id="PF25876"/>
    </source>
</evidence>
<dbReference type="Gene3D" id="2.40.420.20">
    <property type="match status" value="1"/>
</dbReference>
<evidence type="ECO:0000259" key="4">
    <source>
        <dbReference type="Pfam" id="PF25954"/>
    </source>
</evidence>
<dbReference type="Gene3D" id="1.10.287.470">
    <property type="entry name" value="Helix hairpin bin"/>
    <property type="match status" value="1"/>
</dbReference>
<dbReference type="GO" id="GO:1990281">
    <property type="term" value="C:efflux pump complex"/>
    <property type="evidence" value="ECO:0007669"/>
    <property type="project" value="TreeGrafter"/>
</dbReference>
<dbReference type="Pfam" id="PF25876">
    <property type="entry name" value="HH_MFP_RND"/>
    <property type="match status" value="1"/>
</dbReference>
<dbReference type="InterPro" id="IPR058624">
    <property type="entry name" value="MdtA-like_HH"/>
</dbReference>
<dbReference type="PANTHER" id="PTHR30469">
    <property type="entry name" value="MULTIDRUG RESISTANCE PROTEIN MDTA"/>
    <property type="match status" value="1"/>
</dbReference>
<dbReference type="Gene3D" id="2.40.50.100">
    <property type="match status" value="1"/>
</dbReference>
<dbReference type="AlphaFoldDB" id="A0A2U1CTR1"/>
<evidence type="ECO:0000256" key="1">
    <source>
        <dbReference type="ARBA" id="ARBA00009477"/>
    </source>
</evidence>
<dbReference type="Gene3D" id="2.40.30.170">
    <property type="match status" value="1"/>
</dbReference>
<feature type="domain" description="Multidrug resistance protein MdtA-like C-terminal permuted SH3" evidence="5">
    <location>
        <begin position="301"/>
        <end position="359"/>
    </location>
</feature>
<sequence length="376" mass="42151">MTHSFLHIRYCLWIPAIALLFLGGCDTNSGNAPVAADDKPIRPARMMALETPKDLASRRFSGRVEAGETTTLSFRVPGQIETLEVDVGDEVSGGDTLGKLDQRDFRLQVNETQSKLESVQATLEEARKNWERGKSLVESGAISDAEFDRMESAYEQARAKRNATQEALETARSAFDDTVLEAPFDGVINRRMAEPFEQVSPQRPVFSIDNIETVEIEVSIPERLMQFRNHLEDVHVYMPVLDNRRFDARVENVRLDVSPDTQAYPVRVAVDNPERELLPGMTAEVSFKASLTDTPWDDSFLVPVEAIFEKEDQPHVWVWDSDSGRVASRPVTTKSLEADSVRITGEINAGEQIIVAGAQHLQEDQKVRRLEGEVVQ</sequence>
<protein>
    <submittedName>
        <fullName evidence="6">RND family efflux transporter MFP subunit</fullName>
    </submittedName>
</protein>
<evidence type="ECO:0000313" key="7">
    <source>
        <dbReference type="Proteomes" id="UP000245887"/>
    </source>
</evidence>
<dbReference type="InterPro" id="IPR006143">
    <property type="entry name" value="RND_pump_MFP"/>
</dbReference>
<evidence type="ECO:0000256" key="2">
    <source>
        <dbReference type="SAM" id="Coils"/>
    </source>
</evidence>
<feature type="domain" description="Multidrug resistance protein MdtA-like alpha-helical hairpin" evidence="3">
    <location>
        <begin position="110"/>
        <end position="173"/>
    </location>
</feature>
<name>A0A2U1CTR1_9GAMM</name>
<proteinExistence type="inferred from homology"/>
<comment type="similarity">
    <text evidence="1">Belongs to the membrane fusion protein (MFP) (TC 8.A.1) family.</text>
</comment>
<accession>A0A2U1CTR1</accession>
<dbReference type="Proteomes" id="UP000245887">
    <property type="component" value="Unassembled WGS sequence"/>
</dbReference>
<feature type="coiled-coil region" evidence="2">
    <location>
        <begin position="109"/>
        <end position="174"/>
    </location>
</feature>
<evidence type="ECO:0000259" key="5">
    <source>
        <dbReference type="Pfam" id="PF25967"/>
    </source>
</evidence>
<dbReference type="GO" id="GO:0015562">
    <property type="term" value="F:efflux transmembrane transporter activity"/>
    <property type="evidence" value="ECO:0007669"/>
    <property type="project" value="TreeGrafter"/>
</dbReference>
<keyword evidence="2" id="KW-0175">Coiled coil</keyword>
<dbReference type="OrthoDB" id="9806939at2"/>
<feature type="domain" description="CusB-like beta-barrel" evidence="4">
    <location>
        <begin position="216"/>
        <end position="289"/>
    </location>
</feature>
<dbReference type="NCBIfam" id="TIGR01730">
    <property type="entry name" value="RND_mfp"/>
    <property type="match status" value="1"/>
</dbReference>
<gene>
    <name evidence="6" type="ORF">C8D92_110133</name>
</gene>
<dbReference type="Pfam" id="PF25954">
    <property type="entry name" value="Beta-barrel_RND_2"/>
    <property type="match status" value="1"/>
</dbReference>
<dbReference type="EMBL" id="QEKQ01000010">
    <property type="protein sequence ID" value="PVY70102.1"/>
    <property type="molecule type" value="Genomic_DNA"/>
</dbReference>
<evidence type="ECO:0000313" key="6">
    <source>
        <dbReference type="EMBL" id="PVY70102.1"/>
    </source>
</evidence>
<dbReference type="SUPFAM" id="SSF111369">
    <property type="entry name" value="HlyD-like secretion proteins"/>
    <property type="match status" value="1"/>
</dbReference>
<dbReference type="PANTHER" id="PTHR30469:SF20">
    <property type="entry name" value="EFFLUX RND TRANSPORTER PERIPLASMIC ADAPTOR SUBUNIT"/>
    <property type="match status" value="1"/>
</dbReference>
<organism evidence="6 7">
    <name type="scientific">Tamilnaduibacter salinus</name>
    <dbReference type="NCBI Taxonomy" id="1484056"/>
    <lineage>
        <taxon>Bacteria</taxon>
        <taxon>Pseudomonadati</taxon>
        <taxon>Pseudomonadota</taxon>
        <taxon>Gammaproteobacteria</taxon>
        <taxon>Pseudomonadales</taxon>
        <taxon>Marinobacteraceae</taxon>
        <taxon>Tamilnaduibacter</taxon>
    </lineage>
</organism>
<dbReference type="Pfam" id="PF25967">
    <property type="entry name" value="RND-MFP_C"/>
    <property type="match status" value="1"/>
</dbReference>
<reference evidence="6 7" key="1">
    <citation type="submission" date="2018-04" db="EMBL/GenBank/DDBJ databases">
        <title>Genomic Encyclopedia of Type Strains, Phase IV (KMG-IV): sequencing the most valuable type-strain genomes for metagenomic binning, comparative biology and taxonomic classification.</title>
        <authorList>
            <person name="Goeker M."/>
        </authorList>
    </citation>
    <scope>NUCLEOTIDE SEQUENCE [LARGE SCALE GENOMIC DNA]</scope>
    <source>
        <strain evidence="6 7">DSM 28688</strain>
    </source>
</reference>
<dbReference type="InterPro" id="IPR058627">
    <property type="entry name" value="MdtA-like_C"/>
</dbReference>
<comment type="caution">
    <text evidence="6">The sequence shown here is derived from an EMBL/GenBank/DDBJ whole genome shotgun (WGS) entry which is preliminary data.</text>
</comment>
<dbReference type="InterPro" id="IPR058792">
    <property type="entry name" value="Beta-barrel_RND_2"/>
</dbReference>